<accession>A0A7V7PM37</accession>
<dbReference type="GO" id="GO:0030246">
    <property type="term" value="F:carbohydrate binding"/>
    <property type="evidence" value="ECO:0007669"/>
    <property type="project" value="InterPro"/>
</dbReference>
<dbReference type="AlphaFoldDB" id="A0A7V7PM37"/>
<dbReference type="RefSeq" id="WP_150971843.1">
    <property type="nucleotide sequence ID" value="NZ_VZDO01000015.1"/>
</dbReference>
<dbReference type="InterPro" id="IPR014718">
    <property type="entry name" value="GH-type_carb-bd"/>
</dbReference>
<reference evidence="1 2" key="1">
    <citation type="submission" date="2019-09" db="EMBL/GenBank/DDBJ databases">
        <title>YIM 132180 draft genome.</title>
        <authorList>
            <person name="Zhang K."/>
        </authorList>
    </citation>
    <scope>NUCLEOTIDE SEQUENCE [LARGE SCALE GENOMIC DNA]</scope>
    <source>
        <strain evidence="1 2">YIM 132180</strain>
    </source>
</reference>
<dbReference type="Gene3D" id="2.70.98.10">
    <property type="match status" value="1"/>
</dbReference>
<dbReference type="GO" id="GO:0005975">
    <property type="term" value="P:carbohydrate metabolic process"/>
    <property type="evidence" value="ECO:0007669"/>
    <property type="project" value="InterPro"/>
</dbReference>
<proteinExistence type="predicted"/>
<sequence length="324" mass="34650">MTPAPAIRLDWSAGSATLQPLGAMLGPVRFTLPDGTDVRPFHTAPWVERPDGDAQEGLMHGLRGEWPCVPFGAAEADRGGGWEDPFPHGFGSNHDWDMRIDDGSLVAAIVYPPDHPVERLQRRVTPNGAGLDFELTVHPRADAALPIGLHPVFALPERPGAMELAVDAAGPVFTHPDDPQPDPCPLVPGAVADDLRRMPLRAGGTLDLTRLPLAGRSESRVLVGGARGRVDLANRETGIRTTLRWDAAKLPAVMLWISNRGRAHAPWNGRHLALGVEPVAAAFDLGTAASRGESEPARRGVPTAVALRAGEPWRIGYSVGVERI</sequence>
<evidence type="ECO:0008006" key="3">
    <source>
        <dbReference type="Google" id="ProtNLM"/>
    </source>
</evidence>
<dbReference type="InterPro" id="IPR011013">
    <property type="entry name" value="Gal_mutarotase_sf_dom"/>
</dbReference>
<dbReference type="SUPFAM" id="SSF74650">
    <property type="entry name" value="Galactose mutarotase-like"/>
    <property type="match status" value="1"/>
</dbReference>
<name>A0A7V7PM37_9HYPH</name>
<evidence type="ECO:0000313" key="2">
    <source>
        <dbReference type="Proteomes" id="UP000432089"/>
    </source>
</evidence>
<protein>
    <recommendedName>
        <fullName evidence="3">Aldose 1-epimerase</fullName>
    </recommendedName>
</protein>
<dbReference type="Proteomes" id="UP000432089">
    <property type="component" value="Unassembled WGS sequence"/>
</dbReference>
<gene>
    <name evidence="1" type="ORF">F6X38_17355</name>
</gene>
<comment type="caution">
    <text evidence="1">The sequence shown here is derived from an EMBL/GenBank/DDBJ whole genome shotgun (WGS) entry which is preliminary data.</text>
</comment>
<dbReference type="GO" id="GO:0003824">
    <property type="term" value="F:catalytic activity"/>
    <property type="evidence" value="ECO:0007669"/>
    <property type="project" value="InterPro"/>
</dbReference>
<dbReference type="EMBL" id="VZDO01000015">
    <property type="protein sequence ID" value="KAB0677748.1"/>
    <property type="molecule type" value="Genomic_DNA"/>
</dbReference>
<evidence type="ECO:0000313" key="1">
    <source>
        <dbReference type="EMBL" id="KAB0677748.1"/>
    </source>
</evidence>
<keyword evidence="2" id="KW-1185">Reference proteome</keyword>
<organism evidence="1 2">
    <name type="scientific">Plantimonas leprariae</name>
    <dbReference type="NCBI Taxonomy" id="2615207"/>
    <lineage>
        <taxon>Bacteria</taxon>
        <taxon>Pseudomonadati</taxon>
        <taxon>Pseudomonadota</taxon>
        <taxon>Alphaproteobacteria</taxon>
        <taxon>Hyphomicrobiales</taxon>
        <taxon>Aurantimonadaceae</taxon>
        <taxon>Plantimonas</taxon>
    </lineage>
</organism>